<dbReference type="PRINTS" id="PR00463">
    <property type="entry name" value="EP450I"/>
</dbReference>
<dbReference type="InterPro" id="IPR002401">
    <property type="entry name" value="Cyt_P450_E_grp-I"/>
</dbReference>
<reference evidence="11 12" key="1">
    <citation type="submission" date="2014-04" db="EMBL/GenBank/DDBJ databases">
        <authorList>
            <consortium name="DOE Joint Genome Institute"/>
            <person name="Kuo A."/>
            <person name="Ruytinx J."/>
            <person name="Rineau F."/>
            <person name="Colpaert J."/>
            <person name="Kohler A."/>
            <person name="Nagy L.G."/>
            <person name="Floudas D."/>
            <person name="Copeland A."/>
            <person name="Barry K.W."/>
            <person name="Cichocki N."/>
            <person name="Veneault-Fourrey C."/>
            <person name="LaButti K."/>
            <person name="Lindquist E.A."/>
            <person name="Lipzen A."/>
            <person name="Lundell T."/>
            <person name="Morin E."/>
            <person name="Murat C."/>
            <person name="Sun H."/>
            <person name="Tunlid A."/>
            <person name="Henrissat B."/>
            <person name="Grigoriev I.V."/>
            <person name="Hibbett D.S."/>
            <person name="Martin F."/>
            <person name="Nordberg H.P."/>
            <person name="Cantor M.N."/>
            <person name="Hua S.X."/>
        </authorList>
    </citation>
    <scope>NUCLEOTIDE SEQUENCE [LARGE SCALE GENOMIC DNA]</scope>
    <source>
        <strain evidence="11 12">UH-Slu-Lm8-n1</strain>
    </source>
</reference>
<dbReference type="OrthoDB" id="2789670at2759"/>
<evidence type="ECO:0000256" key="3">
    <source>
        <dbReference type="ARBA" id="ARBA00010617"/>
    </source>
</evidence>
<evidence type="ECO:0000313" key="11">
    <source>
        <dbReference type="EMBL" id="KIK36266.1"/>
    </source>
</evidence>
<evidence type="ECO:0000256" key="10">
    <source>
        <dbReference type="RuleBase" id="RU000461"/>
    </source>
</evidence>
<dbReference type="HOGENOM" id="CLU_001570_2_3_1"/>
<evidence type="ECO:0000256" key="4">
    <source>
        <dbReference type="ARBA" id="ARBA00022617"/>
    </source>
</evidence>
<dbReference type="InParanoid" id="A0A0D0A3I6"/>
<keyword evidence="5 9" id="KW-0479">Metal-binding</keyword>
<dbReference type="STRING" id="930992.A0A0D0A3I6"/>
<protein>
    <recommendedName>
        <fullName evidence="13">Cytochrome P450</fullName>
    </recommendedName>
</protein>
<dbReference type="EMBL" id="KN835544">
    <property type="protein sequence ID" value="KIK36266.1"/>
    <property type="molecule type" value="Genomic_DNA"/>
</dbReference>
<dbReference type="PROSITE" id="PS00086">
    <property type="entry name" value="CYTOCHROME_P450"/>
    <property type="match status" value="1"/>
</dbReference>
<evidence type="ECO:0000256" key="7">
    <source>
        <dbReference type="ARBA" id="ARBA00023004"/>
    </source>
</evidence>
<reference evidence="12" key="2">
    <citation type="submission" date="2015-01" db="EMBL/GenBank/DDBJ databases">
        <title>Evolutionary Origins and Diversification of the Mycorrhizal Mutualists.</title>
        <authorList>
            <consortium name="DOE Joint Genome Institute"/>
            <consortium name="Mycorrhizal Genomics Consortium"/>
            <person name="Kohler A."/>
            <person name="Kuo A."/>
            <person name="Nagy L.G."/>
            <person name="Floudas D."/>
            <person name="Copeland A."/>
            <person name="Barry K.W."/>
            <person name="Cichocki N."/>
            <person name="Veneault-Fourrey C."/>
            <person name="LaButti K."/>
            <person name="Lindquist E.A."/>
            <person name="Lipzen A."/>
            <person name="Lundell T."/>
            <person name="Morin E."/>
            <person name="Murat C."/>
            <person name="Riley R."/>
            <person name="Ohm R."/>
            <person name="Sun H."/>
            <person name="Tunlid A."/>
            <person name="Henrissat B."/>
            <person name="Grigoriev I.V."/>
            <person name="Hibbett D.S."/>
            <person name="Martin F."/>
        </authorList>
    </citation>
    <scope>NUCLEOTIDE SEQUENCE [LARGE SCALE GENOMIC DNA]</scope>
    <source>
        <strain evidence="12">UH-Slu-Lm8-n1</strain>
    </source>
</reference>
<comment type="pathway">
    <text evidence="2">Secondary metabolite biosynthesis.</text>
</comment>
<keyword evidence="12" id="KW-1185">Reference proteome</keyword>
<evidence type="ECO:0000256" key="1">
    <source>
        <dbReference type="ARBA" id="ARBA00001971"/>
    </source>
</evidence>
<keyword evidence="8 10" id="KW-0503">Monooxygenase</keyword>
<evidence type="ECO:0000256" key="9">
    <source>
        <dbReference type="PIRSR" id="PIRSR602401-1"/>
    </source>
</evidence>
<dbReference type="PRINTS" id="PR00385">
    <property type="entry name" value="P450"/>
</dbReference>
<dbReference type="InterPro" id="IPR001128">
    <property type="entry name" value="Cyt_P450"/>
</dbReference>
<dbReference type="GO" id="GO:0020037">
    <property type="term" value="F:heme binding"/>
    <property type="evidence" value="ECO:0007669"/>
    <property type="project" value="InterPro"/>
</dbReference>
<dbReference type="InterPro" id="IPR036396">
    <property type="entry name" value="Cyt_P450_sf"/>
</dbReference>
<dbReference type="GO" id="GO:0004497">
    <property type="term" value="F:monooxygenase activity"/>
    <property type="evidence" value="ECO:0007669"/>
    <property type="project" value="UniProtKB-KW"/>
</dbReference>
<keyword evidence="6 10" id="KW-0560">Oxidoreductase</keyword>
<dbReference type="CDD" id="cd11065">
    <property type="entry name" value="CYP64-like"/>
    <property type="match status" value="1"/>
</dbReference>
<keyword evidence="4 9" id="KW-0349">Heme</keyword>
<dbReference type="PANTHER" id="PTHR46300:SF5">
    <property type="entry name" value="CYTOCHROME P450"/>
    <property type="match status" value="1"/>
</dbReference>
<dbReference type="GO" id="GO:0005506">
    <property type="term" value="F:iron ion binding"/>
    <property type="evidence" value="ECO:0007669"/>
    <property type="project" value="InterPro"/>
</dbReference>
<comment type="similarity">
    <text evidence="3 10">Belongs to the cytochrome P450 family.</text>
</comment>
<comment type="cofactor">
    <cofactor evidence="1 9">
        <name>heme</name>
        <dbReference type="ChEBI" id="CHEBI:30413"/>
    </cofactor>
</comment>
<dbReference type="Pfam" id="PF00067">
    <property type="entry name" value="p450"/>
    <property type="match status" value="1"/>
</dbReference>
<evidence type="ECO:0000313" key="12">
    <source>
        <dbReference type="Proteomes" id="UP000054485"/>
    </source>
</evidence>
<organism evidence="11 12">
    <name type="scientific">Suillus luteus UH-Slu-Lm8-n1</name>
    <dbReference type="NCBI Taxonomy" id="930992"/>
    <lineage>
        <taxon>Eukaryota</taxon>
        <taxon>Fungi</taxon>
        <taxon>Dikarya</taxon>
        <taxon>Basidiomycota</taxon>
        <taxon>Agaricomycotina</taxon>
        <taxon>Agaricomycetes</taxon>
        <taxon>Agaricomycetidae</taxon>
        <taxon>Boletales</taxon>
        <taxon>Suillineae</taxon>
        <taxon>Suillaceae</taxon>
        <taxon>Suillus</taxon>
    </lineage>
</organism>
<accession>A0A0D0A3I6</accession>
<sequence>MSSDWRDICVGALVCATLVGVVRYGMEKSSRKVLPLPPGPRPIPIIGNIRGIAINAPWLAYTEWGKRYGDIVYSHLLCQHIVVINSEKVAIELLEKRSYNYSDRPDLPTNELFGLGFNTILMKYGARWRCQRRIFNQAFRAEAAPSYRPMQERKVQQLVCDMLDNPEEFLKHVHAFSSSVIMSASYDYDTEHDDPLVELIGKSLKLAVEELRPEVAAVFIALPILLRLPAWFPGMSIKRKAAQSREWVRQWMNDPFQDVLERTTEGTAQSCMVSDALRRIDGKETSSQITAIKESAATAFGAASETTHSVLQVFILAMVLFPEVQAKAHTLIDTVIGASRLPTFSDRPSLQFIDAILRETLRWHPVLPLSTPHASVNSDVYEGYHIPKGATIVPNVWAMSRNEQKYPNPSQFSPERFLDAEGNLNDDTVDFAFGFGRRICVGRYFADASLWIAISCLLSRFTFSKQIDADGNAIDFEPRWSTGLTVHPLPFPCTVTPRLSKVDI</sequence>
<evidence type="ECO:0000256" key="2">
    <source>
        <dbReference type="ARBA" id="ARBA00005179"/>
    </source>
</evidence>
<dbReference type="Gene3D" id="1.10.630.10">
    <property type="entry name" value="Cytochrome P450"/>
    <property type="match status" value="1"/>
</dbReference>
<name>A0A0D0A3I6_9AGAM</name>
<feature type="binding site" description="axial binding residue" evidence="9">
    <location>
        <position position="440"/>
    </location>
    <ligand>
        <name>heme</name>
        <dbReference type="ChEBI" id="CHEBI:30413"/>
    </ligand>
    <ligandPart>
        <name>Fe</name>
        <dbReference type="ChEBI" id="CHEBI:18248"/>
    </ligandPart>
</feature>
<evidence type="ECO:0008006" key="13">
    <source>
        <dbReference type="Google" id="ProtNLM"/>
    </source>
</evidence>
<dbReference type="AlphaFoldDB" id="A0A0D0A3I6"/>
<evidence type="ECO:0000256" key="5">
    <source>
        <dbReference type="ARBA" id="ARBA00022723"/>
    </source>
</evidence>
<dbReference type="GO" id="GO:0016705">
    <property type="term" value="F:oxidoreductase activity, acting on paired donors, with incorporation or reduction of molecular oxygen"/>
    <property type="evidence" value="ECO:0007669"/>
    <property type="project" value="InterPro"/>
</dbReference>
<dbReference type="PANTHER" id="PTHR46300">
    <property type="entry name" value="P450, PUTATIVE (EUROFUNG)-RELATED-RELATED"/>
    <property type="match status" value="1"/>
</dbReference>
<keyword evidence="7 9" id="KW-0408">Iron</keyword>
<dbReference type="InterPro" id="IPR050364">
    <property type="entry name" value="Cytochrome_P450_fung"/>
</dbReference>
<proteinExistence type="inferred from homology"/>
<dbReference type="InterPro" id="IPR017972">
    <property type="entry name" value="Cyt_P450_CS"/>
</dbReference>
<dbReference type="Proteomes" id="UP000054485">
    <property type="component" value="Unassembled WGS sequence"/>
</dbReference>
<dbReference type="SUPFAM" id="SSF48264">
    <property type="entry name" value="Cytochrome P450"/>
    <property type="match status" value="1"/>
</dbReference>
<evidence type="ECO:0000256" key="8">
    <source>
        <dbReference type="ARBA" id="ARBA00023033"/>
    </source>
</evidence>
<evidence type="ECO:0000256" key="6">
    <source>
        <dbReference type="ARBA" id="ARBA00023002"/>
    </source>
</evidence>
<gene>
    <name evidence="11" type="ORF">CY34DRAFT_811404</name>
</gene>